<organism evidence="3 4">
    <name type="scientific">Mycolicibacter sinensis (strain JDM601)</name>
    <name type="common">Mycobacterium sinense</name>
    <dbReference type="NCBI Taxonomy" id="875328"/>
    <lineage>
        <taxon>Bacteria</taxon>
        <taxon>Bacillati</taxon>
        <taxon>Actinomycetota</taxon>
        <taxon>Actinomycetes</taxon>
        <taxon>Mycobacteriales</taxon>
        <taxon>Mycobacteriaceae</taxon>
        <taxon>Mycolicibacter</taxon>
    </lineage>
</organism>
<feature type="compositionally biased region" description="Basic and acidic residues" evidence="1">
    <location>
        <begin position="66"/>
        <end position="84"/>
    </location>
</feature>
<evidence type="ECO:0000313" key="3">
    <source>
        <dbReference type="EMBL" id="OBI33616.1"/>
    </source>
</evidence>
<accession>A0A1A2Y963</accession>
<comment type="caution">
    <text evidence="3">The sequence shown here is derived from an EMBL/GenBank/DDBJ whole genome shotgun (WGS) entry which is preliminary data.</text>
</comment>
<evidence type="ECO:0000256" key="1">
    <source>
        <dbReference type="SAM" id="MobiDB-lite"/>
    </source>
</evidence>
<gene>
    <name evidence="3" type="ORF">A5710_13335</name>
</gene>
<feature type="domain" description="SpoVT-AbrB" evidence="2">
    <location>
        <begin position="6"/>
        <end position="48"/>
    </location>
</feature>
<dbReference type="InterPro" id="IPR007159">
    <property type="entry name" value="SpoVT-AbrB_dom"/>
</dbReference>
<proteinExistence type="predicted"/>
<dbReference type="GO" id="GO:0003677">
    <property type="term" value="F:DNA binding"/>
    <property type="evidence" value="ECO:0007669"/>
    <property type="project" value="InterPro"/>
</dbReference>
<dbReference type="AlphaFoldDB" id="A0A1A2Y963"/>
<reference evidence="4" key="1">
    <citation type="submission" date="2016-06" db="EMBL/GenBank/DDBJ databases">
        <authorList>
            <person name="Sutton G."/>
            <person name="Brinkac L."/>
            <person name="Sanka R."/>
            <person name="Adams M."/>
            <person name="Lau E."/>
            <person name="Sam S."/>
            <person name="Sreng N."/>
            <person name="Him V."/>
            <person name="Kerleguer A."/>
            <person name="Cheng S."/>
        </authorList>
    </citation>
    <scope>NUCLEOTIDE SEQUENCE [LARGE SCALE GENOMIC DNA]</scope>
    <source>
        <strain evidence="4">E1876</strain>
    </source>
</reference>
<dbReference type="OrthoDB" id="9811597at2"/>
<sequence>MDAVQAKLTRNGQMSLPAELRHRWASGSVLVIDRGDYAIVRPIPAEPLQQLRGAHAGPGPSLEQARAAERASEAEHENRGAADR</sequence>
<dbReference type="Proteomes" id="UP000093943">
    <property type="component" value="Unassembled WGS sequence"/>
</dbReference>
<dbReference type="SMART" id="SM00966">
    <property type="entry name" value="SpoVT_AbrB"/>
    <property type="match status" value="1"/>
</dbReference>
<dbReference type="RefSeq" id="WP_064920264.1">
    <property type="nucleotide sequence ID" value="NZ_LZJK01000027.1"/>
</dbReference>
<name>A0A1A2Y963_MYCSD</name>
<evidence type="ECO:0000313" key="4">
    <source>
        <dbReference type="Proteomes" id="UP000093943"/>
    </source>
</evidence>
<feature type="region of interest" description="Disordered" evidence="1">
    <location>
        <begin position="50"/>
        <end position="84"/>
    </location>
</feature>
<evidence type="ECO:0000259" key="2">
    <source>
        <dbReference type="SMART" id="SM00966"/>
    </source>
</evidence>
<dbReference type="EMBL" id="LZKG01000019">
    <property type="protein sequence ID" value="OBI33616.1"/>
    <property type="molecule type" value="Genomic_DNA"/>
</dbReference>
<protein>
    <recommendedName>
        <fullName evidence="2">SpoVT-AbrB domain-containing protein</fullName>
    </recommendedName>
</protein>